<evidence type="ECO:0000259" key="5">
    <source>
        <dbReference type="PROSITE" id="PS51118"/>
    </source>
</evidence>
<reference evidence="6 7" key="1">
    <citation type="journal article" date="2019" name="Int. J. Syst. Evol. Microbiol.">
        <title>The Global Catalogue of Microorganisms (GCM) 10K type strain sequencing project: providing services to taxonomists for standard genome sequencing and annotation.</title>
        <authorList>
            <consortium name="The Broad Institute Genomics Platform"/>
            <consortium name="The Broad Institute Genome Sequencing Center for Infectious Disease"/>
            <person name="Wu L."/>
            <person name="Ma J."/>
        </authorList>
    </citation>
    <scope>NUCLEOTIDE SEQUENCE [LARGE SCALE GENOMIC DNA]</scope>
    <source>
        <strain evidence="6 7">JCM 15478</strain>
    </source>
</reference>
<keyword evidence="3" id="KW-0804">Transcription</keyword>
<evidence type="ECO:0000256" key="2">
    <source>
        <dbReference type="ARBA" id="ARBA00023125"/>
    </source>
</evidence>
<keyword evidence="2" id="KW-0238">DNA-binding</keyword>
<evidence type="ECO:0000256" key="1">
    <source>
        <dbReference type="ARBA" id="ARBA00023015"/>
    </source>
</evidence>
<evidence type="ECO:0000256" key="3">
    <source>
        <dbReference type="ARBA" id="ARBA00023163"/>
    </source>
</evidence>
<accession>A0ABN2WQX0</accession>
<dbReference type="InterPro" id="IPR036388">
    <property type="entry name" value="WH-like_DNA-bd_sf"/>
</dbReference>
<evidence type="ECO:0000256" key="4">
    <source>
        <dbReference type="SAM" id="MobiDB-lite"/>
    </source>
</evidence>
<dbReference type="Pfam" id="PF01638">
    <property type="entry name" value="HxlR"/>
    <property type="match status" value="1"/>
</dbReference>
<dbReference type="PANTHER" id="PTHR33204">
    <property type="entry name" value="TRANSCRIPTIONAL REGULATOR, MARR FAMILY"/>
    <property type="match status" value="1"/>
</dbReference>
<dbReference type="Proteomes" id="UP001500016">
    <property type="component" value="Unassembled WGS sequence"/>
</dbReference>
<dbReference type="PANTHER" id="PTHR33204:SF37">
    <property type="entry name" value="HTH-TYPE TRANSCRIPTIONAL REGULATOR YODB"/>
    <property type="match status" value="1"/>
</dbReference>
<keyword evidence="7" id="KW-1185">Reference proteome</keyword>
<keyword evidence="1" id="KW-0805">Transcription regulation</keyword>
<protein>
    <recommendedName>
        <fullName evidence="5">HTH hxlR-type domain-containing protein</fullName>
    </recommendedName>
</protein>
<organism evidence="6 7">
    <name type="scientific">Streptomyces albiaxialis</name>
    <dbReference type="NCBI Taxonomy" id="329523"/>
    <lineage>
        <taxon>Bacteria</taxon>
        <taxon>Bacillati</taxon>
        <taxon>Actinomycetota</taxon>
        <taxon>Actinomycetes</taxon>
        <taxon>Kitasatosporales</taxon>
        <taxon>Streptomycetaceae</taxon>
        <taxon>Streptomyces</taxon>
    </lineage>
</organism>
<feature type="region of interest" description="Disordered" evidence="4">
    <location>
        <begin position="110"/>
        <end position="129"/>
    </location>
</feature>
<dbReference type="PROSITE" id="PS51118">
    <property type="entry name" value="HTH_HXLR"/>
    <property type="match status" value="1"/>
</dbReference>
<feature type="domain" description="HTH hxlR-type" evidence="5">
    <location>
        <begin position="19"/>
        <end position="111"/>
    </location>
</feature>
<dbReference type="EMBL" id="BAAAPE010000016">
    <property type="protein sequence ID" value="GAA2097308.1"/>
    <property type="molecule type" value="Genomic_DNA"/>
</dbReference>
<proteinExistence type="predicted"/>
<feature type="compositionally biased region" description="Basic and acidic residues" evidence="4">
    <location>
        <begin position="117"/>
        <end position="129"/>
    </location>
</feature>
<evidence type="ECO:0000313" key="7">
    <source>
        <dbReference type="Proteomes" id="UP001500016"/>
    </source>
</evidence>
<sequence>MTARTPRPGTPVRGSATGRPMMAALDLFGRRWSLRILWELRAGPLGFRALQEHCDNASSSVLRQRLLELLDAALVAQEPGSRYALTPLGLRACEALLPLADWAEHWAAALEEDPEGTDGRAEGRTDGRA</sequence>
<comment type="caution">
    <text evidence="6">The sequence shown here is derived from an EMBL/GenBank/DDBJ whole genome shotgun (WGS) entry which is preliminary data.</text>
</comment>
<dbReference type="InterPro" id="IPR036390">
    <property type="entry name" value="WH_DNA-bd_sf"/>
</dbReference>
<evidence type="ECO:0000313" key="6">
    <source>
        <dbReference type="EMBL" id="GAA2097308.1"/>
    </source>
</evidence>
<gene>
    <name evidence="6" type="ORF">GCM10009801_67550</name>
</gene>
<dbReference type="InterPro" id="IPR002577">
    <property type="entry name" value="HTH_HxlR"/>
</dbReference>
<dbReference type="RefSeq" id="WP_344533705.1">
    <property type="nucleotide sequence ID" value="NZ_BAAAPE010000016.1"/>
</dbReference>
<dbReference type="SUPFAM" id="SSF46785">
    <property type="entry name" value="Winged helix' DNA-binding domain"/>
    <property type="match status" value="1"/>
</dbReference>
<name>A0ABN2WQX0_9ACTN</name>
<dbReference type="Gene3D" id="1.10.10.10">
    <property type="entry name" value="Winged helix-like DNA-binding domain superfamily/Winged helix DNA-binding domain"/>
    <property type="match status" value="1"/>
</dbReference>